<dbReference type="EMBL" id="CVQI01033828">
    <property type="protein sequence ID" value="CRK44110.1"/>
    <property type="molecule type" value="Genomic_DNA"/>
</dbReference>
<organism evidence="2 3">
    <name type="scientific">Verticillium longisporum</name>
    <name type="common">Verticillium dahliae var. longisporum</name>
    <dbReference type="NCBI Taxonomy" id="100787"/>
    <lineage>
        <taxon>Eukaryota</taxon>
        <taxon>Fungi</taxon>
        <taxon>Dikarya</taxon>
        <taxon>Ascomycota</taxon>
        <taxon>Pezizomycotina</taxon>
        <taxon>Sordariomycetes</taxon>
        <taxon>Hypocreomycetidae</taxon>
        <taxon>Glomerellales</taxon>
        <taxon>Plectosphaerellaceae</taxon>
        <taxon>Verticillium</taxon>
    </lineage>
</organism>
<dbReference type="PANTHER" id="PTHR42678">
    <property type="entry name" value="AMIDASE"/>
    <property type="match status" value="1"/>
</dbReference>
<dbReference type="InterPro" id="IPR036928">
    <property type="entry name" value="AS_sf"/>
</dbReference>
<evidence type="ECO:0000313" key="2">
    <source>
        <dbReference type="EMBL" id="CRK44110.1"/>
    </source>
</evidence>
<dbReference type="AlphaFoldDB" id="A0A0G4NCS6"/>
<dbReference type="PANTHER" id="PTHR42678:SF11">
    <property type="entry name" value="AMIDASE FAMILY PROTEIN"/>
    <property type="match status" value="1"/>
</dbReference>
<proteinExistence type="predicted"/>
<sequence>MPPMADGGSQRGYFGRTESPYNQEYMCTSYASGSSSGSGVATAAGFAPIGLGSETVSSGRAPASINGIVGYSPSWGAVPCRGVWPLYPTCDVLTPHTKIVEDMLAVLDVIMADEPTSDGDFWRTQETIQIPKSSEIRPKSFSSLMDPIALKGKRLAVPKCYIGKGTTTAGDAPAFADSIGALWLQAKKDLEALGAKRCHVPGMPEGWIDIERGQRIALGWDNFLRTNDAPNCKTLATVHHKKIRPFYASLDDPRKHTEAQNHVRYADIVEYIRHRPESIHDLPGCAEALRSLEAARKRDLDSWLDEHGCDAIVFPTNGDVPRADAEEVLSSMQHALRDGVKVYTDGDLLRYAYAFETATRHRTSPPLTPSLSSDSLASSIRLEHPPSHAQASNLTVNVVSVNAEAIGDNEVRHVHLEGTCSSSEPSFKVESINVFSNGEPSAAVQLTGNRWTWQGRLEKPQHHEKYPPEGRLPRDQFMIVIEAKALNGRSTAVMRLID</sequence>
<feature type="domain" description="Amidase" evidence="1">
    <location>
        <begin position="10"/>
        <end position="117"/>
    </location>
</feature>
<dbReference type="Proteomes" id="UP000045706">
    <property type="component" value="Unassembled WGS sequence"/>
</dbReference>
<name>A0A0G4NCS6_VERLO</name>
<evidence type="ECO:0000259" key="1">
    <source>
        <dbReference type="Pfam" id="PF01425"/>
    </source>
</evidence>
<evidence type="ECO:0000313" key="3">
    <source>
        <dbReference type="Proteomes" id="UP000045706"/>
    </source>
</evidence>
<reference evidence="3" key="1">
    <citation type="submission" date="2015-05" db="EMBL/GenBank/DDBJ databases">
        <authorList>
            <person name="Fogelqvist Johan"/>
        </authorList>
    </citation>
    <scope>NUCLEOTIDE SEQUENCE [LARGE SCALE GENOMIC DNA]</scope>
</reference>
<dbReference type="Pfam" id="PF01425">
    <property type="entry name" value="Amidase"/>
    <property type="match status" value="1"/>
</dbReference>
<dbReference type="InterPro" id="IPR023631">
    <property type="entry name" value="Amidase_dom"/>
</dbReference>
<protein>
    <recommendedName>
        <fullName evidence="1">Amidase domain-containing protein</fullName>
    </recommendedName>
</protein>
<accession>A0A0G4NCS6</accession>
<gene>
    <name evidence="2" type="ORF">BN1723_006028</name>
</gene>
<dbReference type="SUPFAM" id="SSF75304">
    <property type="entry name" value="Amidase signature (AS) enzymes"/>
    <property type="match status" value="1"/>
</dbReference>
<dbReference type="Gene3D" id="3.90.1300.10">
    <property type="entry name" value="Amidase signature (AS) domain"/>
    <property type="match status" value="1"/>
</dbReference>